<dbReference type="Proteomes" id="UP000000758">
    <property type="component" value="Chromosome"/>
</dbReference>
<evidence type="ECO:0000256" key="1">
    <source>
        <dbReference type="SAM" id="MobiDB-lite"/>
    </source>
</evidence>
<dbReference type="EnsemblBacteria" id="ABK78351">
    <property type="protein sequence ID" value="ABK78351"/>
    <property type="gene ID" value="CENSYa_1740"/>
</dbReference>
<protein>
    <submittedName>
        <fullName evidence="2">Uncharacterized protein</fullName>
    </submittedName>
</protein>
<reference evidence="2 3" key="1">
    <citation type="journal article" date="2006" name="Proc. Natl. Acad. Sci. U.S.A.">
        <title>Genomic analysis of the uncultivated marine crenarchaeote Cenarchaeum symbiosum.</title>
        <authorList>
            <person name="Hallam S.J."/>
            <person name="Konstantinidis K.T."/>
            <person name="Putnam N."/>
            <person name="Schleper C."/>
            <person name="Watanabe Y."/>
            <person name="Sugahara J."/>
            <person name="Preston C."/>
            <person name="de la Torre J."/>
            <person name="Richardson P.M."/>
            <person name="DeLong E.F."/>
        </authorList>
    </citation>
    <scope>NUCLEOTIDE SEQUENCE [LARGE SCALE GENOMIC DNA]</scope>
    <source>
        <strain evidence="3">A</strain>
    </source>
</reference>
<feature type="compositionally biased region" description="Basic residues" evidence="1">
    <location>
        <begin position="47"/>
        <end position="59"/>
    </location>
</feature>
<organism evidence="2 3">
    <name type="scientific">Cenarchaeum symbiosum (strain A)</name>
    <dbReference type="NCBI Taxonomy" id="414004"/>
    <lineage>
        <taxon>Archaea</taxon>
        <taxon>Nitrososphaerota</taxon>
        <taxon>Candidatus Cenarchaeales</taxon>
        <taxon>Candidatus Cenarchaeaceae</taxon>
        <taxon>Candidatus Cenarchaeum</taxon>
    </lineage>
</organism>
<evidence type="ECO:0000313" key="2">
    <source>
        <dbReference type="EMBL" id="ABK78351.1"/>
    </source>
</evidence>
<dbReference type="AlphaFoldDB" id="A0RYD4"/>
<dbReference type="STRING" id="414004.CENSYa_1740"/>
<dbReference type="EMBL" id="DP000238">
    <property type="protein sequence ID" value="ABK78351.1"/>
    <property type="molecule type" value="Genomic_DNA"/>
</dbReference>
<name>A0RYD4_CENSY</name>
<dbReference type="KEGG" id="csy:CENSYa_1740"/>
<dbReference type="HOGENOM" id="CLU_2949110_0_0_2"/>
<keyword evidence="3" id="KW-1185">Reference proteome</keyword>
<gene>
    <name evidence="2" type="ordered locus">CENSYa_1740</name>
</gene>
<feature type="region of interest" description="Disordered" evidence="1">
    <location>
        <begin position="33"/>
        <end position="59"/>
    </location>
</feature>
<proteinExistence type="predicted"/>
<sequence length="59" mass="6334">MHRCVTPGRIFATGAALPPGVFVQPVPVHGGPRMNNAALPPEDSGPRHRAHLYRSGRIL</sequence>
<accession>A0RYD4</accession>
<evidence type="ECO:0000313" key="3">
    <source>
        <dbReference type="Proteomes" id="UP000000758"/>
    </source>
</evidence>